<dbReference type="VEuPathDB" id="AmoebaDB:EHI8A_024990"/>
<proteinExistence type="inferred from homology"/>
<evidence type="ECO:0000256" key="14">
    <source>
        <dbReference type="ARBA" id="ARBA00023136"/>
    </source>
</evidence>
<evidence type="ECO:0000313" key="20">
    <source>
        <dbReference type="Proteomes" id="UP000078387"/>
    </source>
</evidence>
<dbReference type="PROSITE" id="PS51421">
    <property type="entry name" value="RAS"/>
    <property type="match status" value="1"/>
</dbReference>
<keyword evidence="14" id="KW-0472">Membrane</keyword>
<dbReference type="InterPro" id="IPR005225">
    <property type="entry name" value="Small_GTP-bd"/>
</dbReference>
<dbReference type="InterPro" id="IPR003578">
    <property type="entry name" value="Small_GTPase_Rho"/>
</dbReference>
<dbReference type="SMART" id="SM00174">
    <property type="entry name" value="RHO"/>
    <property type="match status" value="1"/>
</dbReference>
<keyword evidence="6" id="KW-1003">Cell membrane</keyword>
<keyword evidence="11" id="KW-0378">Hydrolase</keyword>
<keyword evidence="8" id="KW-0963">Cytoplasm</keyword>
<dbReference type="GO" id="GO:0007264">
    <property type="term" value="P:small GTPase-mediated signal transduction"/>
    <property type="evidence" value="ECO:0007669"/>
    <property type="project" value="InterPro"/>
</dbReference>
<keyword evidence="10" id="KW-0547">Nucleotide-binding</keyword>
<dbReference type="SMART" id="SM00173">
    <property type="entry name" value="RAS"/>
    <property type="match status" value="1"/>
</dbReference>
<evidence type="ECO:0000256" key="8">
    <source>
        <dbReference type="ARBA" id="ARBA00022490"/>
    </source>
</evidence>
<keyword evidence="13" id="KW-0342">GTP-binding</keyword>
<dbReference type="EC" id="3.6.5.2" evidence="5"/>
<evidence type="ECO:0000256" key="12">
    <source>
        <dbReference type="ARBA" id="ARBA00022842"/>
    </source>
</evidence>
<keyword evidence="15" id="KW-0206">Cytoskeleton</keyword>
<dbReference type="Pfam" id="PF00071">
    <property type="entry name" value="Ras"/>
    <property type="match status" value="1"/>
</dbReference>
<organism evidence="19 20">
    <name type="scientific">Entamoeba histolytica</name>
    <dbReference type="NCBI Taxonomy" id="5759"/>
    <lineage>
        <taxon>Eukaryota</taxon>
        <taxon>Amoebozoa</taxon>
        <taxon>Evosea</taxon>
        <taxon>Archamoebae</taxon>
        <taxon>Mastigamoebida</taxon>
        <taxon>Entamoebidae</taxon>
        <taxon>Entamoeba</taxon>
    </lineage>
</organism>
<keyword evidence="17" id="KW-0636">Prenylation</keyword>
<dbReference type="VEuPathDB" id="AmoebaDB:KM1_076130"/>
<dbReference type="InterPro" id="IPR027417">
    <property type="entry name" value="P-loop_NTPase"/>
</dbReference>
<keyword evidence="12" id="KW-0460">Magnesium</keyword>
<dbReference type="VEuPathDB" id="AmoebaDB:EHI5A_008430"/>
<dbReference type="PRINTS" id="PR00449">
    <property type="entry name" value="RASTRNSFRMNG"/>
</dbReference>
<evidence type="ECO:0000256" key="17">
    <source>
        <dbReference type="ARBA" id="ARBA00023289"/>
    </source>
</evidence>
<dbReference type="PROSITE" id="PS51419">
    <property type="entry name" value="RAB"/>
    <property type="match status" value="1"/>
</dbReference>
<dbReference type="SMART" id="SM00176">
    <property type="entry name" value="RAN"/>
    <property type="match status" value="1"/>
</dbReference>
<evidence type="ECO:0000256" key="3">
    <source>
        <dbReference type="ARBA" id="ARBA00004342"/>
    </source>
</evidence>
<evidence type="ECO:0000256" key="10">
    <source>
        <dbReference type="ARBA" id="ARBA00022741"/>
    </source>
</evidence>
<evidence type="ECO:0000256" key="1">
    <source>
        <dbReference type="ARBA" id="ARBA00001946"/>
    </source>
</evidence>
<dbReference type="SUPFAM" id="SSF52540">
    <property type="entry name" value="P-loop containing nucleoside triphosphate hydrolases"/>
    <property type="match status" value="1"/>
</dbReference>
<dbReference type="GO" id="GO:0005525">
    <property type="term" value="F:GTP binding"/>
    <property type="evidence" value="ECO:0007669"/>
    <property type="project" value="UniProtKB-KW"/>
</dbReference>
<protein>
    <recommendedName>
        <fullName evidence="5">small monomeric GTPase</fullName>
        <ecNumber evidence="5">3.6.5.2</ecNumber>
    </recommendedName>
</protein>
<evidence type="ECO:0000256" key="7">
    <source>
        <dbReference type="ARBA" id="ARBA00022481"/>
    </source>
</evidence>
<evidence type="ECO:0000256" key="11">
    <source>
        <dbReference type="ARBA" id="ARBA00022801"/>
    </source>
</evidence>
<comment type="subcellular location">
    <subcellularLocation>
        <location evidence="3">Cell membrane</location>
        <topology evidence="3">Lipid-anchor</topology>
        <orientation evidence="3">Cytoplasmic side</orientation>
    </subcellularLocation>
    <subcellularLocation>
        <location evidence="2">Cytoplasm</location>
        <location evidence="2">Cytoskeleton</location>
    </subcellularLocation>
</comment>
<sequence>MSENVKLVVVGDGNVGKTCMLMCYTSDEFPTDYIPTVFDNYVANVVVDNKKINLGLWDTAGQEEYNSLRPLSYPQTDIFLLCFSVVYHASYINVRDKWVREVRQHCPTAKLMVIGTKIDLRDDPKEVKNLQDNGEAPYTKEDGDKLAHDLNAYCYMECSALKRVGLKQIFEQAVRYTLKDRNEKDGNVTKKSENKKSKCYIF</sequence>
<dbReference type="PANTHER" id="PTHR24072">
    <property type="entry name" value="RHO FAMILY GTPASE"/>
    <property type="match status" value="1"/>
</dbReference>
<evidence type="ECO:0000256" key="15">
    <source>
        <dbReference type="ARBA" id="ARBA00023212"/>
    </source>
</evidence>
<comment type="cofactor">
    <cofactor evidence="1">
        <name>Mg(2+)</name>
        <dbReference type="ChEBI" id="CHEBI:18420"/>
    </cofactor>
</comment>
<evidence type="ECO:0000256" key="18">
    <source>
        <dbReference type="ARBA" id="ARBA00047660"/>
    </source>
</evidence>
<dbReference type="Proteomes" id="UP000078387">
    <property type="component" value="Unassembled WGS sequence"/>
</dbReference>
<comment type="similarity">
    <text evidence="4">Belongs to the small GTPase superfamily. Rho family.</text>
</comment>
<evidence type="ECO:0000256" key="5">
    <source>
        <dbReference type="ARBA" id="ARBA00011984"/>
    </source>
</evidence>
<dbReference type="InterPro" id="IPR001806">
    <property type="entry name" value="Small_GTPase"/>
</dbReference>
<keyword evidence="7" id="KW-0488">Methylation</keyword>
<dbReference type="AlphaFoldDB" id="A0A5K1VR95"/>
<accession>A0A5K1VR95</accession>
<evidence type="ECO:0000256" key="2">
    <source>
        <dbReference type="ARBA" id="ARBA00004245"/>
    </source>
</evidence>
<dbReference type="CDD" id="cd00157">
    <property type="entry name" value="Rho"/>
    <property type="match status" value="1"/>
</dbReference>
<dbReference type="PROSITE" id="PS51420">
    <property type="entry name" value="RHO"/>
    <property type="match status" value="1"/>
</dbReference>
<dbReference type="GO" id="GO:0005886">
    <property type="term" value="C:plasma membrane"/>
    <property type="evidence" value="ECO:0007669"/>
    <property type="project" value="UniProtKB-SubCell"/>
</dbReference>
<evidence type="ECO:0000256" key="9">
    <source>
        <dbReference type="ARBA" id="ARBA00022723"/>
    </source>
</evidence>
<dbReference type="OMA" id="ECSAKDK"/>
<comment type="caution">
    <text evidence="19">The sequence shown here is derived from an EMBL/GenBank/DDBJ whole genome shotgun (WGS) entry which is preliminary data.</text>
</comment>
<comment type="catalytic activity">
    <reaction evidence="18">
        <text>GTP + H2O = GDP + phosphate + H(+)</text>
        <dbReference type="Rhea" id="RHEA:19669"/>
        <dbReference type="ChEBI" id="CHEBI:15377"/>
        <dbReference type="ChEBI" id="CHEBI:15378"/>
        <dbReference type="ChEBI" id="CHEBI:37565"/>
        <dbReference type="ChEBI" id="CHEBI:43474"/>
        <dbReference type="ChEBI" id="CHEBI:58189"/>
        <dbReference type="EC" id="3.6.5.2"/>
    </reaction>
    <physiologicalReaction direction="left-to-right" evidence="18">
        <dbReference type="Rhea" id="RHEA:19670"/>
    </physiologicalReaction>
</comment>
<name>A0A5K1VR95_ENTHI</name>
<dbReference type="GO" id="GO:0046872">
    <property type="term" value="F:metal ion binding"/>
    <property type="evidence" value="ECO:0007669"/>
    <property type="project" value="UniProtKB-KW"/>
</dbReference>
<dbReference type="NCBIfam" id="TIGR00231">
    <property type="entry name" value="small_GTP"/>
    <property type="match status" value="1"/>
</dbReference>
<dbReference type="VEuPathDB" id="AmoebaDB:EHI_178680"/>
<dbReference type="FunFam" id="3.40.50.300:FF:000118">
    <property type="entry name" value="Rho-related GTP-binding protein RhoG"/>
    <property type="match status" value="1"/>
</dbReference>
<evidence type="ECO:0000256" key="13">
    <source>
        <dbReference type="ARBA" id="ARBA00023134"/>
    </source>
</evidence>
<keyword evidence="16" id="KW-0449">Lipoprotein</keyword>
<dbReference type="GO" id="GO:0003925">
    <property type="term" value="F:G protein activity"/>
    <property type="evidence" value="ECO:0007669"/>
    <property type="project" value="UniProtKB-EC"/>
</dbReference>
<evidence type="ECO:0000256" key="6">
    <source>
        <dbReference type="ARBA" id="ARBA00022475"/>
    </source>
</evidence>
<dbReference type="SMART" id="SM00175">
    <property type="entry name" value="RAB"/>
    <property type="match status" value="1"/>
</dbReference>
<evidence type="ECO:0000256" key="16">
    <source>
        <dbReference type="ARBA" id="ARBA00023288"/>
    </source>
</evidence>
<dbReference type="Gene3D" id="3.40.50.300">
    <property type="entry name" value="P-loop containing nucleotide triphosphate hydrolases"/>
    <property type="match status" value="1"/>
</dbReference>
<dbReference type="GO" id="GO:0005856">
    <property type="term" value="C:cytoskeleton"/>
    <property type="evidence" value="ECO:0007669"/>
    <property type="project" value="UniProtKB-SubCell"/>
</dbReference>
<evidence type="ECO:0000313" key="19">
    <source>
        <dbReference type="EMBL" id="GAT92390.1"/>
    </source>
</evidence>
<dbReference type="VEuPathDB" id="AmoebaDB:EHI7A_027950"/>
<evidence type="ECO:0000256" key="4">
    <source>
        <dbReference type="ARBA" id="ARBA00010142"/>
    </source>
</evidence>
<reference evidence="19 20" key="1">
    <citation type="submission" date="2016-05" db="EMBL/GenBank/DDBJ databases">
        <title>First whole genome sequencing of Entamoeba histolytica HM1:IMSS-clone-6.</title>
        <authorList>
            <person name="Mukherjee Avik.K."/>
            <person name="Izumyama S."/>
            <person name="Nakada-Tsukui K."/>
            <person name="Nozaki T."/>
        </authorList>
    </citation>
    <scope>NUCLEOTIDE SEQUENCE [LARGE SCALE GENOMIC DNA]</scope>
    <source>
        <strain evidence="19 20">HM1:IMSS clone 6</strain>
    </source>
</reference>
<gene>
    <name evidence="19" type="ORF">CL6EHI_178680</name>
</gene>
<keyword evidence="9" id="KW-0479">Metal-binding</keyword>
<dbReference type="EMBL" id="BDEQ01000001">
    <property type="protein sequence ID" value="GAT92390.1"/>
    <property type="molecule type" value="Genomic_DNA"/>
</dbReference>